<dbReference type="GO" id="GO:0005975">
    <property type="term" value="P:carbohydrate metabolic process"/>
    <property type="evidence" value="ECO:0007669"/>
    <property type="project" value="InterPro"/>
</dbReference>
<dbReference type="AlphaFoldDB" id="A0A9D1P6J4"/>
<gene>
    <name evidence="3" type="ORF">IAA64_04490</name>
</gene>
<dbReference type="GO" id="GO:0019262">
    <property type="term" value="P:N-acetylneuraminate catabolic process"/>
    <property type="evidence" value="ECO:0007669"/>
    <property type="project" value="TreeGrafter"/>
</dbReference>
<evidence type="ECO:0000259" key="2">
    <source>
        <dbReference type="Pfam" id="PF01182"/>
    </source>
</evidence>
<proteinExistence type="predicted"/>
<accession>A0A9D1P6J4</accession>
<dbReference type="EMBL" id="DVOT01000077">
    <property type="protein sequence ID" value="HIV27202.1"/>
    <property type="molecule type" value="Genomic_DNA"/>
</dbReference>
<comment type="caution">
    <text evidence="3">The sequence shown here is derived from an EMBL/GenBank/DDBJ whole genome shotgun (WGS) entry which is preliminary data.</text>
</comment>
<dbReference type="GO" id="GO:0042802">
    <property type="term" value="F:identical protein binding"/>
    <property type="evidence" value="ECO:0007669"/>
    <property type="project" value="TreeGrafter"/>
</dbReference>
<dbReference type="InterPro" id="IPR006148">
    <property type="entry name" value="Glc/Gal-6P_isomerase"/>
</dbReference>
<dbReference type="CDD" id="cd01399">
    <property type="entry name" value="GlcN6P_deaminase"/>
    <property type="match status" value="1"/>
</dbReference>
<evidence type="ECO:0000256" key="1">
    <source>
        <dbReference type="ARBA" id="ARBA00023277"/>
    </source>
</evidence>
<dbReference type="Pfam" id="PF01182">
    <property type="entry name" value="Glucosamine_iso"/>
    <property type="match status" value="1"/>
</dbReference>
<dbReference type="Gene3D" id="3.40.50.1360">
    <property type="match status" value="1"/>
</dbReference>
<reference evidence="3" key="2">
    <citation type="journal article" date="2021" name="PeerJ">
        <title>Extensive microbial diversity within the chicken gut microbiome revealed by metagenomics and culture.</title>
        <authorList>
            <person name="Gilroy R."/>
            <person name="Ravi A."/>
            <person name="Getino M."/>
            <person name="Pursley I."/>
            <person name="Horton D.L."/>
            <person name="Alikhan N.F."/>
            <person name="Baker D."/>
            <person name="Gharbi K."/>
            <person name="Hall N."/>
            <person name="Watson M."/>
            <person name="Adriaenssens E.M."/>
            <person name="Foster-Nyarko E."/>
            <person name="Jarju S."/>
            <person name="Secka A."/>
            <person name="Antonio M."/>
            <person name="Oren A."/>
            <person name="Chaudhuri R.R."/>
            <person name="La Ragione R."/>
            <person name="Hildebrand F."/>
            <person name="Pallen M.J."/>
        </authorList>
    </citation>
    <scope>NUCLEOTIDE SEQUENCE</scope>
    <source>
        <strain evidence="3">CHK183-6373</strain>
    </source>
</reference>
<name>A0A9D1P6J4_9FIRM</name>
<evidence type="ECO:0000313" key="3">
    <source>
        <dbReference type="EMBL" id="HIV27202.1"/>
    </source>
</evidence>
<keyword evidence="1" id="KW-0119">Carbohydrate metabolism</keyword>
<dbReference type="GO" id="GO:0006046">
    <property type="term" value="P:N-acetylglucosamine catabolic process"/>
    <property type="evidence" value="ECO:0007669"/>
    <property type="project" value="TreeGrafter"/>
</dbReference>
<dbReference type="PANTHER" id="PTHR11280">
    <property type="entry name" value="GLUCOSAMINE-6-PHOSPHATE ISOMERASE"/>
    <property type="match status" value="1"/>
</dbReference>
<dbReference type="GO" id="GO:0005737">
    <property type="term" value="C:cytoplasm"/>
    <property type="evidence" value="ECO:0007669"/>
    <property type="project" value="TreeGrafter"/>
</dbReference>
<dbReference type="Proteomes" id="UP000886884">
    <property type="component" value="Unassembled WGS sequence"/>
</dbReference>
<organism evidence="3 4">
    <name type="scientific">Candidatus Ornithocaccomicrobium faecavium</name>
    <dbReference type="NCBI Taxonomy" id="2840890"/>
    <lineage>
        <taxon>Bacteria</taxon>
        <taxon>Bacillati</taxon>
        <taxon>Bacillota</taxon>
        <taxon>Clostridia</taxon>
        <taxon>Candidatus Ornithocaccomicrobium</taxon>
    </lineage>
</organism>
<dbReference type="GO" id="GO:0006043">
    <property type="term" value="P:glucosamine catabolic process"/>
    <property type="evidence" value="ECO:0007669"/>
    <property type="project" value="TreeGrafter"/>
</dbReference>
<protein>
    <submittedName>
        <fullName evidence="3">6-phosphogluconolactonase</fullName>
    </submittedName>
</protein>
<dbReference type="PANTHER" id="PTHR11280:SF6">
    <property type="entry name" value="GLUCOSAMINE-6-PHOSPHATE ISOMERASE NAGB"/>
    <property type="match status" value="1"/>
</dbReference>
<reference evidence="3" key="1">
    <citation type="submission" date="2020-10" db="EMBL/GenBank/DDBJ databases">
        <authorList>
            <person name="Gilroy R."/>
        </authorList>
    </citation>
    <scope>NUCLEOTIDE SEQUENCE</scope>
    <source>
        <strain evidence="3">CHK183-6373</strain>
    </source>
</reference>
<dbReference type="InterPro" id="IPR004547">
    <property type="entry name" value="Glucosamine6P_isomerase"/>
</dbReference>
<evidence type="ECO:0000313" key="4">
    <source>
        <dbReference type="Proteomes" id="UP000886884"/>
    </source>
</evidence>
<feature type="domain" description="Glucosamine/galactosamine-6-phosphate isomerase" evidence="2">
    <location>
        <begin position="8"/>
        <end position="224"/>
    </location>
</feature>
<dbReference type="GO" id="GO:0004342">
    <property type="term" value="F:glucosamine-6-phosphate deaminase activity"/>
    <property type="evidence" value="ECO:0007669"/>
    <property type="project" value="InterPro"/>
</dbReference>
<sequence length="263" mass="29094">MIIRVCANPEALGAAAARQTAQLLRDAIAECGTARIVLSTGASQFATIDHLSREDVDWSRVEMFHLDEYIGLPENHRASFQKYLQERFVDKVRGIKPHYVTGDPVHAAKVGALLQSGPIHVGLIGIGQNTHIAFNDPPADFETEEPYIVVSLDERCKAQQVQEGWFRTVDEVPKQAVTMSVRQILRCEAILSCVPYPEKAEAVQRTLLSGVDARVPASILKTHKNFTLYADRDSFARVEPAKIVPGGPDMPVALEYTPNPQRI</sequence>
<dbReference type="InterPro" id="IPR037171">
    <property type="entry name" value="NagB/RpiA_transferase-like"/>
</dbReference>
<dbReference type="SUPFAM" id="SSF100950">
    <property type="entry name" value="NagB/RpiA/CoA transferase-like"/>
    <property type="match status" value="1"/>
</dbReference>